<organism evidence="1 2">
    <name type="scientific">Sedimentitalea todarodis</name>
    <dbReference type="NCBI Taxonomy" id="1631240"/>
    <lineage>
        <taxon>Bacteria</taxon>
        <taxon>Pseudomonadati</taxon>
        <taxon>Pseudomonadota</taxon>
        <taxon>Alphaproteobacteria</taxon>
        <taxon>Rhodobacterales</taxon>
        <taxon>Paracoccaceae</taxon>
        <taxon>Sedimentitalea</taxon>
    </lineage>
</organism>
<reference evidence="2" key="1">
    <citation type="submission" date="2023-05" db="EMBL/GenBank/DDBJ databases">
        <title>Sedimentitalea sp. nov. JM2-8.</title>
        <authorList>
            <person name="Huang J."/>
        </authorList>
    </citation>
    <scope>NUCLEOTIDE SEQUENCE [LARGE SCALE GENOMIC DNA]</scope>
    <source>
        <strain evidence="2">KHS03</strain>
    </source>
</reference>
<dbReference type="EMBL" id="JASMWN010000014">
    <property type="protein sequence ID" value="MDU9005459.1"/>
    <property type="molecule type" value="Genomic_DNA"/>
</dbReference>
<sequence>MVEKYLITLGAQVYPNRSVKIRDYCLQAKLFNLATATNQIAVATASQIYTAPRRVGLPEQACHRIV</sequence>
<evidence type="ECO:0000313" key="1">
    <source>
        <dbReference type="EMBL" id="MDU9005459.1"/>
    </source>
</evidence>
<accession>A0ABU3VID8</accession>
<protein>
    <submittedName>
        <fullName evidence="1">Uncharacterized protein</fullName>
    </submittedName>
</protein>
<dbReference type="RefSeq" id="WP_316778870.1">
    <property type="nucleotide sequence ID" value="NZ_JASMWN010000014.1"/>
</dbReference>
<name>A0ABU3VID8_9RHOB</name>
<comment type="caution">
    <text evidence="1">The sequence shown here is derived from an EMBL/GenBank/DDBJ whole genome shotgun (WGS) entry which is preliminary data.</text>
</comment>
<dbReference type="Proteomes" id="UP001255416">
    <property type="component" value="Unassembled WGS sequence"/>
</dbReference>
<proteinExistence type="predicted"/>
<keyword evidence="2" id="KW-1185">Reference proteome</keyword>
<gene>
    <name evidence="1" type="ORF">QO231_16610</name>
</gene>
<evidence type="ECO:0000313" key="2">
    <source>
        <dbReference type="Proteomes" id="UP001255416"/>
    </source>
</evidence>